<dbReference type="Pfam" id="PF13508">
    <property type="entry name" value="Acetyltransf_7"/>
    <property type="match status" value="1"/>
</dbReference>
<dbReference type="Gene3D" id="3.40.630.30">
    <property type="match status" value="1"/>
</dbReference>
<dbReference type="HOGENOM" id="CLU_013985_22_1_0"/>
<sequence length="148" mass="16895">MDDLEARLSYGEVTRGDLDDLIAIRTAAMRESLELVGRFDPVRARERLVRTFQPDHTRSIDLDGKRVGFYALLPTEEGFHLDHLYILPAFQGSGVGSAVMAHLFDLAKQRSGSIRLGALKGSDSNRFYRKHGFREVSQDEWDIYYVYP</sequence>
<proteinExistence type="predicted"/>
<dbReference type="PANTHER" id="PTHR43800">
    <property type="entry name" value="PEPTIDYL-LYSINE N-ACETYLTRANSFERASE YJAB"/>
    <property type="match status" value="1"/>
</dbReference>
<evidence type="ECO:0000259" key="3">
    <source>
        <dbReference type="PROSITE" id="PS51186"/>
    </source>
</evidence>
<keyword evidence="2" id="KW-0012">Acyltransferase</keyword>
<dbReference type="InterPro" id="IPR000182">
    <property type="entry name" value="GNAT_dom"/>
</dbReference>
<dbReference type="InterPro" id="IPR016181">
    <property type="entry name" value="Acyl_CoA_acyltransferase"/>
</dbReference>
<accession>A0A068NR91</accession>
<dbReference type="AlphaFoldDB" id="A0A068NR91"/>
<dbReference type="eggNOG" id="COG0456">
    <property type="taxonomic scope" value="Bacteria"/>
</dbReference>
<keyword evidence="1 4" id="KW-0808">Transferase</keyword>
<reference evidence="4 5" key="1">
    <citation type="journal article" date="2014" name="PLoS ONE">
        <title>The first complete genome sequence of the class fimbriimonadia in the phylum armatimonadetes.</title>
        <authorList>
            <person name="Hu Z.Y."/>
            <person name="Wang Y.Z."/>
            <person name="Im W.T."/>
            <person name="Wang S.Y."/>
            <person name="Zhao G.P."/>
            <person name="Zheng H.J."/>
            <person name="Quan Z.X."/>
        </authorList>
    </citation>
    <scope>NUCLEOTIDE SEQUENCE [LARGE SCALE GENOMIC DNA]</scope>
    <source>
        <strain evidence="4">Gsoil 348</strain>
    </source>
</reference>
<evidence type="ECO:0000313" key="5">
    <source>
        <dbReference type="Proteomes" id="UP000027982"/>
    </source>
</evidence>
<dbReference type="EMBL" id="CP007139">
    <property type="protein sequence ID" value="AIE84094.1"/>
    <property type="molecule type" value="Genomic_DNA"/>
</dbReference>
<organism evidence="4 5">
    <name type="scientific">Fimbriimonas ginsengisoli Gsoil 348</name>
    <dbReference type="NCBI Taxonomy" id="661478"/>
    <lineage>
        <taxon>Bacteria</taxon>
        <taxon>Bacillati</taxon>
        <taxon>Armatimonadota</taxon>
        <taxon>Fimbriimonadia</taxon>
        <taxon>Fimbriimonadales</taxon>
        <taxon>Fimbriimonadaceae</taxon>
        <taxon>Fimbriimonas</taxon>
    </lineage>
</organism>
<dbReference type="Proteomes" id="UP000027982">
    <property type="component" value="Chromosome"/>
</dbReference>
<dbReference type="OrthoDB" id="5522469at2"/>
<dbReference type="KEGG" id="fgi:OP10G_0726"/>
<dbReference type="RefSeq" id="WP_038472444.1">
    <property type="nucleotide sequence ID" value="NZ_CP007139.1"/>
</dbReference>
<evidence type="ECO:0000313" key="4">
    <source>
        <dbReference type="EMBL" id="AIE84094.1"/>
    </source>
</evidence>
<dbReference type="PANTHER" id="PTHR43800:SF1">
    <property type="entry name" value="PEPTIDYL-LYSINE N-ACETYLTRANSFERASE YJAB"/>
    <property type="match status" value="1"/>
</dbReference>
<protein>
    <submittedName>
        <fullName evidence="4">Acetyltransferase, GNAT family</fullName>
    </submittedName>
</protein>
<evidence type="ECO:0000256" key="2">
    <source>
        <dbReference type="ARBA" id="ARBA00023315"/>
    </source>
</evidence>
<dbReference type="CDD" id="cd04301">
    <property type="entry name" value="NAT_SF"/>
    <property type="match status" value="1"/>
</dbReference>
<dbReference type="STRING" id="661478.OP10G_0726"/>
<feature type="domain" description="N-acetyltransferase" evidence="3">
    <location>
        <begin position="8"/>
        <end position="148"/>
    </location>
</feature>
<name>A0A068NR91_FIMGI</name>
<gene>
    <name evidence="4" type="ORF">OP10G_0726</name>
</gene>
<dbReference type="GO" id="GO:0016747">
    <property type="term" value="F:acyltransferase activity, transferring groups other than amino-acyl groups"/>
    <property type="evidence" value="ECO:0007669"/>
    <property type="project" value="InterPro"/>
</dbReference>
<dbReference type="PROSITE" id="PS51186">
    <property type="entry name" value="GNAT"/>
    <property type="match status" value="1"/>
</dbReference>
<evidence type="ECO:0000256" key="1">
    <source>
        <dbReference type="ARBA" id="ARBA00022679"/>
    </source>
</evidence>
<keyword evidence="5" id="KW-1185">Reference proteome</keyword>
<dbReference type="SUPFAM" id="SSF55729">
    <property type="entry name" value="Acyl-CoA N-acyltransferases (Nat)"/>
    <property type="match status" value="1"/>
</dbReference>